<dbReference type="EMBL" id="GL983484">
    <property type="protein sequence ID" value="EGR33242.1"/>
    <property type="molecule type" value="Genomic_DNA"/>
</dbReference>
<evidence type="ECO:0000256" key="5">
    <source>
        <dbReference type="ARBA" id="ARBA00023002"/>
    </source>
</evidence>
<dbReference type="InterPro" id="IPR036329">
    <property type="entry name" value="Aro-AA_hydroxylase_C_sf"/>
</dbReference>
<dbReference type="InParanoid" id="G0QNF3"/>
<dbReference type="Pfam" id="PF00351">
    <property type="entry name" value="Biopterin_H"/>
    <property type="match status" value="1"/>
</dbReference>
<evidence type="ECO:0000313" key="12">
    <source>
        <dbReference type="Proteomes" id="UP000008983"/>
    </source>
</evidence>
<dbReference type="SUPFAM" id="SSF55021">
    <property type="entry name" value="ACT-like"/>
    <property type="match status" value="1"/>
</dbReference>
<dbReference type="GO" id="GO:0004505">
    <property type="term" value="F:phenylalanine 4-monooxygenase activity"/>
    <property type="evidence" value="ECO:0007669"/>
    <property type="project" value="UniProtKB-EC"/>
</dbReference>
<dbReference type="OMA" id="FHDEVYR"/>
<evidence type="ECO:0000256" key="1">
    <source>
        <dbReference type="ARBA" id="ARBA00001954"/>
    </source>
</evidence>
<dbReference type="PROSITE" id="PS00367">
    <property type="entry name" value="BH4_AAA_HYDROXYL_1"/>
    <property type="match status" value="1"/>
</dbReference>
<dbReference type="GeneID" id="14909421"/>
<feature type="domain" description="Biopterin-dependent aromatic amino acid hydroxylase family profile" evidence="9">
    <location>
        <begin position="110"/>
        <end position="442"/>
    </location>
</feature>
<dbReference type="InterPro" id="IPR045865">
    <property type="entry name" value="ACT-like_dom_sf"/>
</dbReference>
<evidence type="ECO:0000259" key="10">
    <source>
        <dbReference type="PROSITE" id="PS51671"/>
    </source>
</evidence>
<dbReference type="AlphaFoldDB" id="G0QNF3"/>
<evidence type="ECO:0000256" key="6">
    <source>
        <dbReference type="ARBA" id="ARBA00023004"/>
    </source>
</evidence>
<dbReference type="InterPro" id="IPR036951">
    <property type="entry name" value="ArAA_hydroxylase_sf"/>
</dbReference>
<dbReference type="PROSITE" id="PS51410">
    <property type="entry name" value="BH4_AAA_HYDROXYL_2"/>
    <property type="match status" value="1"/>
</dbReference>
<dbReference type="OrthoDB" id="983542at2759"/>
<protein>
    <recommendedName>
        <fullName evidence="3">phenylalanine 4-monooxygenase</fullName>
        <ecNumber evidence="3">1.14.16.1</ecNumber>
    </recommendedName>
</protein>
<evidence type="ECO:0000256" key="3">
    <source>
        <dbReference type="ARBA" id="ARBA00011995"/>
    </source>
</evidence>
<dbReference type="EC" id="1.14.16.1" evidence="3"/>
<keyword evidence="6 8" id="KW-0408">Iron</keyword>
<dbReference type="PANTHER" id="PTHR11473:SF24">
    <property type="entry name" value="PHENYLALANINE-4-HYDROXYLASE"/>
    <property type="match status" value="1"/>
</dbReference>
<evidence type="ECO:0000256" key="7">
    <source>
        <dbReference type="ARBA" id="ARBA00023033"/>
    </source>
</evidence>
<reference evidence="11 12" key="1">
    <citation type="submission" date="2011-07" db="EMBL/GenBank/DDBJ databases">
        <authorList>
            <person name="Coyne R."/>
            <person name="Brami D."/>
            <person name="Johnson J."/>
            <person name="Hostetler J."/>
            <person name="Hannick L."/>
            <person name="Clark T."/>
            <person name="Cassidy-Hanley D."/>
            <person name="Inman J."/>
        </authorList>
    </citation>
    <scope>NUCLEOTIDE SEQUENCE [LARGE SCALE GENOMIC DNA]</scope>
    <source>
        <strain evidence="11 12">G5</strain>
    </source>
</reference>
<evidence type="ECO:0000256" key="8">
    <source>
        <dbReference type="PIRSR" id="PIRSR601273-2"/>
    </source>
</evidence>
<keyword evidence="4 8" id="KW-0479">Metal-binding</keyword>
<name>G0QNF3_ICHMU</name>
<dbReference type="InterPro" id="IPR001273">
    <property type="entry name" value="ArAA_hydroxylase"/>
</dbReference>
<comment type="cofactor">
    <cofactor evidence="1 8">
        <name>Fe(2+)</name>
        <dbReference type="ChEBI" id="CHEBI:29033"/>
    </cofactor>
</comment>
<comment type="similarity">
    <text evidence="2">Belongs to the biopterin-dependent aromatic amino acid hydroxylase family.</text>
</comment>
<dbReference type="STRING" id="857967.G0QNF3"/>
<evidence type="ECO:0000259" key="9">
    <source>
        <dbReference type="PROSITE" id="PS51410"/>
    </source>
</evidence>
<keyword evidence="12" id="KW-1185">Reference proteome</keyword>
<sequence length="442" mass="52178">MNIFKTLKNRFLYQKLTKQSFSTTNEVHVYKKHFIYNPVEVLFIKTRDYPGSLKYLLEIFQQNRINLSYIESKKLNIKGKHQDVLFIISFKGQQNDQAVKQAFIDLEQRFDNVWFSDQLPKVPWYPRTLEEVKYIGNQLMVVKEENNKDHPQFSDEVYRKRRNFIANYTKDYVFGEKIPILKYTDQENQTWRYIYEKLDPFHEKICTESYLKYKRELESTLMINKQIPQLCDLDSYLQSKTNFRIKPAAGILSQREFLNALAHRVFFSTQYIRHHATPEYTPEPDIVHEVLGHIPMFCDPLVADISHEIGLLSLGASPTQLKKLGNLYWFTLEFGACYEKGKIKGFGAGIASSIGESKHFLGEKAKFELLNPIIDCDKTYPIQNVQPVYKYSYTLQELLDKVIKFGESIKKPMQTYYDFNNNTVEADKKFEAIFVEEEMPEY</sequence>
<accession>G0QNF3</accession>
<feature type="binding site" evidence="8">
    <location>
        <position position="333"/>
    </location>
    <ligand>
        <name>Fe cation</name>
        <dbReference type="ChEBI" id="CHEBI:24875"/>
    </ligand>
</feature>
<dbReference type="InterPro" id="IPR018301">
    <property type="entry name" value="ArAA_hydroxylase_Fe/CU_BS"/>
</dbReference>
<keyword evidence="7" id="KW-0503">Monooxygenase</keyword>
<dbReference type="CDD" id="cd04880">
    <property type="entry name" value="ACT_AAAH-PDT-like"/>
    <property type="match status" value="1"/>
</dbReference>
<dbReference type="SUPFAM" id="SSF56534">
    <property type="entry name" value="Aromatic aminoacid monoxygenases, catalytic and oligomerization domains"/>
    <property type="match status" value="1"/>
</dbReference>
<dbReference type="eggNOG" id="KOG3820">
    <property type="taxonomic scope" value="Eukaryota"/>
</dbReference>
<dbReference type="Proteomes" id="UP000008983">
    <property type="component" value="Unassembled WGS sequence"/>
</dbReference>
<dbReference type="GO" id="GO:0005506">
    <property type="term" value="F:iron ion binding"/>
    <property type="evidence" value="ECO:0007669"/>
    <property type="project" value="InterPro"/>
</dbReference>
<organism evidence="11 12">
    <name type="scientific">Ichthyophthirius multifiliis</name>
    <name type="common">White spot disease agent</name>
    <name type="synonym">Ich</name>
    <dbReference type="NCBI Taxonomy" id="5932"/>
    <lineage>
        <taxon>Eukaryota</taxon>
        <taxon>Sar</taxon>
        <taxon>Alveolata</taxon>
        <taxon>Ciliophora</taxon>
        <taxon>Intramacronucleata</taxon>
        <taxon>Oligohymenophorea</taxon>
        <taxon>Hymenostomatida</taxon>
        <taxon>Ophryoglenina</taxon>
        <taxon>Ichthyophthirius</taxon>
    </lineage>
</organism>
<dbReference type="InterPro" id="IPR002912">
    <property type="entry name" value="ACT_dom"/>
</dbReference>
<feature type="domain" description="ACT" evidence="10">
    <location>
        <begin position="41"/>
        <end position="124"/>
    </location>
</feature>
<feature type="binding site" evidence="8">
    <location>
        <position position="293"/>
    </location>
    <ligand>
        <name>Fe cation</name>
        <dbReference type="ChEBI" id="CHEBI:24875"/>
    </ligand>
</feature>
<evidence type="ECO:0000256" key="4">
    <source>
        <dbReference type="ARBA" id="ARBA00022723"/>
    </source>
</evidence>
<gene>
    <name evidence="11" type="ORF">IMG5_057970</name>
</gene>
<dbReference type="Gene3D" id="3.30.70.260">
    <property type="match status" value="1"/>
</dbReference>
<dbReference type="InterPro" id="IPR019774">
    <property type="entry name" value="Aromatic-AA_hydroxylase_C"/>
</dbReference>
<dbReference type="RefSeq" id="XP_004037228.1">
    <property type="nucleotide sequence ID" value="XM_004037180.1"/>
</dbReference>
<dbReference type="PANTHER" id="PTHR11473">
    <property type="entry name" value="AROMATIC AMINO ACID HYDROXYLASE"/>
    <property type="match status" value="1"/>
</dbReference>
<dbReference type="PROSITE" id="PS51671">
    <property type="entry name" value="ACT"/>
    <property type="match status" value="1"/>
</dbReference>
<proteinExistence type="inferred from homology"/>
<feature type="binding site" evidence="8">
    <location>
        <position position="288"/>
    </location>
    <ligand>
        <name>Fe cation</name>
        <dbReference type="ChEBI" id="CHEBI:24875"/>
    </ligand>
</feature>
<evidence type="ECO:0000256" key="2">
    <source>
        <dbReference type="ARBA" id="ARBA00009712"/>
    </source>
</evidence>
<dbReference type="PRINTS" id="PR00372">
    <property type="entry name" value="FYWHYDRXLASE"/>
</dbReference>
<evidence type="ECO:0000313" key="11">
    <source>
        <dbReference type="EMBL" id="EGR33242.1"/>
    </source>
</evidence>
<keyword evidence="5" id="KW-0560">Oxidoreductase</keyword>
<dbReference type="Gene3D" id="1.10.800.10">
    <property type="entry name" value="Aromatic amino acid hydroxylase"/>
    <property type="match status" value="1"/>
</dbReference>